<organism evidence="2 3">
    <name type="scientific">Acetobacterium paludosum</name>
    <dbReference type="NCBI Taxonomy" id="52693"/>
    <lineage>
        <taxon>Bacteria</taxon>
        <taxon>Bacillati</taxon>
        <taxon>Bacillota</taxon>
        <taxon>Clostridia</taxon>
        <taxon>Eubacteriales</taxon>
        <taxon>Eubacteriaceae</taxon>
        <taxon>Acetobacterium</taxon>
    </lineage>
</organism>
<accession>A0A923I4B6</accession>
<name>A0A923I4B6_9FIRM</name>
<dbReference type="GO" id="GO:0004853">
    <property type="term" value="F:uroporphyrinogen decarboxylase activity"/>
    <property type="evidence" value="ECO:0007669"/>
    <property type="project" value="InterPro"/>
</dbReference>
<evidence type="ECO:0000259" key="1">
    <source>
        <dbReference type="Pfam" id="PF01208"/>
    </source>
</evidence>
<evidence type="ECO:0000313" key="3">
    <source>
        <dbReference type="Proteomes" id="UP000616595"/>
    </source>
</evidence>
<feature type="domain" description="Uroporphyrinogen decarboxylase (URO-D)" evidence="1">
    <location>
        <begin position="133"/>
        <end position="311"/>
    </location>
</feature>
<dbReference type="InterPro" id="IPR052024">
    <property type="entry name" value="Methanogen_methyltrans"/>
</dbReference>
<dbReference type="Proteomes" id="UP000616595">
    <property type="component" value="Unassembled WGS sequence"/>
</dbReference>
<dbReference type="Gene3D" id="3.20.20.210">
    <property type="match status" value="1"/>
</dbReference>
<dbReference type="EMBL" id="WJBD01000023">
    <property type="protein sequence ID" value="MBC3889693.1"/>
    <property type="molecule type" value="Genomic_DNA"/>
</dbReference>
<dbReference type="GO" id="GO:0006779">
    <property type="term" value="P:porphyrin-containing compound biosynthetic process"/>
    <property type="evidence" value="ECO:0007669"/>
    <property type="project" value="InterPro"/>
</dbReference>
<comment type="caution">
    <text evidence="2">The sequence shown here is derived from an EMBL/GenBank/DDBJ whole genome shotgun (WGS) entry which is preliminary data.</text>
</comment>
<gene>
    <name evidence="2" type="ORF">GH810_15390</name>
</gene>
<dbReference type="InterPro" id="IPR038071">
    <property type="entry name" value="UROD/MetE-like_sf"/>
</dbReference>
<dbReference type="OrthoDB" id="1971652at2"/>
<dbReference type="PANTHER" id="PTHR47099">
    <property type="entry name" value="METHYLCOBAMIDE:COM METHYLTRANSFERASE MTBA"/>
    <property type="match status" value="1"/>
</dbReference>
<reference evidence="2" key="1">
    <citation type="submission" date="2019-10" db="EMBL/GenBank/DDBJ databases">
        <authorList>
            <person name="Ross D.E."/>
            <person name="Gulliver D."/>
        </authorList>
    </citation>
    <scope>NUCLEOTIDE SEQUENCE</scope>
    <source>
        <strain evidence="2">DER-2019</strain>
    </source>
</reference>
<dbReference type="AlphaFoldDB" id="A0A923I4B6"/>
<dbReference type="RefSeq" id="WP_148565967.1">
    <property type="nucleotide sequence ID" value="NZ_RXYA01000002.1"/>
</dbReference>
<proteinExistence type="predicted"/>
<dbReference type="SUPFAM" id="SSF51726">
    <property type="entry name" value="UROD/MetE-like"/>
    <property type="match status" value="1"/>
</dbReference>
<dbReference type="Pfam" id="PF01208">
    <property type="entry name" value="URO-D"/>
    <property type="match status" value="1"/>
</dbReference>
<sequence length="347" mass="39609">MAAQRTPKQNFLDMAKGIPSDTLMQFAYGPNPYSKRPLMTMFCGPGFLNQHRSPEGGKDIWGVNYITTKDTGYSGMPEPNNFILKDITKWRDVITAPDISGFDWEKMAKDDMDFLAKMGINPDETAMMYSMHFGYFQLLMSFMGFTEGLCALYEEPEEVKALMEYLSDFYTEVEAKSFDYYQPDLIEIVDDTAAWGAPFISPDQYRELIKPYHAKEAQFALDRGLSVAMHDCGKCEAFIDDWRDFGVQYWEPAQTCNDLLGIKEKYGSDLIVIGGFDANGELIKPECSEENFKKAVNDVIDNLLPGGNYIFDGWLFGAPDDETVNNKNKWLTEAVEDYDVKRYRSKL</sequence>
<dbReference type="InterPro" id="IPR000257">
    <property type="entry name" value="Uroporphyrinogen_deCOase"/>
</dbReference>
<protein>
    <submittedName>
        <fullName evidence="2">Veratrol--corrinoid protein metyltransferase</fullName>
    </submittedName>
</protein>
<dbReference type="PANTHER" id="PTHR47099:SF1">
    <property type="entry name" value="METHYLCOBAMIDE:COM METHYLTRANSFERASE MTBA"/>
    <property type="match status" value="1"/>
</dbReference>
<keyword evidence="3" id="KW-1185">Reference proteome</keyword>
<reference evidence="2" key="2">
    <citation type="submission" date="2020-10" db="EMBL/GenBank/DDBJ databases">
        <title>Comparative genomics of the Acetobacterium genus.</title>
        <authorList>
            <person name="Marshall C."/>
            <person name="May H."/>
            <person name="Norman S."/>
        </authorList>
    </citation>
    <scope>NUCLEOTIDE SEQUENCE</scope>
    <source>
        <strain evidence="2">DER-2019</strain>
    </source>
</reference>
<evidence type="ECO:0000313" key="2">
    <source>
        <dbReference type="EMBL" id="MBC3889693.1"/>
    </source>
</evidence>